<keyword evidence="10" id="KW-1185">Reference proteome</keyword>
<dbReference type="InterPro" id="IPR031475">
    <property type="entry name" value="NBD_C"/>
</dbReference>
<name>A0A2H5F167_9RHOB</name>
<sequence>MERDSGILLGFYGDDFTGSTDAMEVTAFAGLRTVLFTRVPNPDTLARFDGYDVVGIAGTSRARSPEWMEQHLPDAFRALMRLDPRIVQYKVCSTFDSAPETGSIGKAIDIGTTMVGGSWSPIIVGAPHLGRWQAFGNLFASGGGANHRIDRHPTMSRHPVTPMHEADLRRHLAAQTDRPIANVDLVALEDFDLATLPDGCPAVLIDVIDPKTVAQAGKIVWTAPDERLFSASSSGLQSALVAHWRDSGQLPATPPELPPAAQVEAMLVLSGSCSPVTAEQITSAEANGFVTIRMDVVAATSTDGADQEQQRLLDQIGAGFARASGVLVYAARTVDDPAYGALSAIAAERHVPFAESQDRLGRFLGELALAAVPQFDLRRLVVAGGDTSGRVIEALPVDALEVAHPFTKGAPLCRCHSTVVAFDGLQVALKGGQMGEPDVFVKALG</sequence>
<gene>
    <name evidence="9" type="ORF">CX676_14910</name>
</gene>
<dbReference type="Proteomes" id="UP000234530">
    <property type="component" value="Chromosome"/>
</dbReference>
<dbReference type="Pfam" id="PF17042">
    <property type="entry name" value="NBD_C"/>
    <property type="match status" value="1"/>
</dbReference>
<comment type="similarity">
    <text evidence="1">Belongs to the four-carbon acid sugar kinase family.</text>
</comment>
<evidence type="ECO:0000256" key="3">
    <source>
        <dbReference type="ARBA" id="ARBA00022741"/>
    </source>
</evidence>
<dbReference type="InterPro" id="IPR042213">
    <property type="entry name" value="NBD_C_sf"/>
</dbReference>
<feature type="domain" description="Four-carbon acid sugar kinase N-terminal" evidence="7">
    <location>
        <begin position="9"/>
        <end position="240"/>
    </location>
</feature>
<dbReference type="InterPro" id="IPR037051">
    <property type="entry name" value="4-carb_acid_sugar_kinase_N_sf"/>
</dbReference>
<organism evidence="9 10">
    <name type="scientific">Paracoccus zhejiangensis</name>
    <dbReference type="NCBI Taxonomy" id="1077935"/>
    <lineage>
        <taxon>Bacteria</taxon>
        <taxon>Pseudomonadati</taxon>
        <taxon>Pseudomonadota</taxon>
        <taxon>Alphaproteobacteria</taxon>
        <taxon>Rhodobacterales</taxon>
        <taxon>Paracoccaceae</taxon>
        <taxon>Paracoccus</taxon>
    </lineage>
</organism>
<evidence type="ECO:0000256" key="4">
    <source>
        <dbReference type="ARBA" id="ARBA00022777"/>
    </source>
</evidence>
<dbReference type="AlphaFoldDB" id="A0A2H5F167"/>
<accession>A0A2H5F167</accession>
<dbReference type="GO" id="GO:0016301">
    <property type="term" value="F:kinase activity"/>
    <property type="evidence" value="ECO:0007669"/>
    <property type="project" value="UniProtKB-KW"/>
</dbReference>
<dbReference type="GO" id="GO:0005524">
    <property type="term" value="F:ATP binding"/>
    <property type="evidence" value="ECO:0007669"/>
    <property type="project" value="UniProtKB-KW"/>
</dbReference>
<dbReference type="Pfam" id="PF07005">
    <property type="entry name" value="SBD_N"/>
    <property type="match status" value="1"/>
</dbReference>
<evidence type="ECO:0000313" key="10">
    <source>
        <dbReference type="Proteomes" id="UP000234530"/>
    </source>
</evidence>
<dbReference type="Gene3D" id="3.40.50.10840">
    <property type="entry name" value="Putative sugar-binding, N-terminal domain"/>
    <property type="match status" value="1"/>
</dbReference>
<feature type="domain" description="Four-carbon acid sugar kinase nucleotide binding" evidence="8">
    <location>
        <begin position="267"/>
        <end position="440"/>
    </location>
</feature>
<dbReference type="KEGG" id="pzh:CX676_14910"/>
<keyword evidence="6" id="KW-0119">Carbohydrate metabolism</keyword>
<keyword evidence="4" id="KW-0418">Kinase</keyword>
<evidence type="ECO:0000259" key="8">
    <source>
        <dbReference type="Pfam" id="PF17042"/>
    </source>
</evidence>
<dbReference type="SUPFAM" id="SSF142764">
    <property type="entry name" value="YgbK-like"/>
    <property type="match status" value="1"/>
</dbReference>
<evidence type="ECO:0000256" key="1">
    <source>
        <dbReference type="ARBA" id="ARBA00005715"/>
    </source>
</evidence>
<dbReference type="OrthoDB" id="7686359at2"/>
<evidence type="ECO:0000259" key="7">
    <source>
        <dbReference type="Pfam" id="PF07005"/>
    </source>
</evidence>
<dbReference type="Gene3D" id="3.40.980.20">
    <property type="entry name" value="Four-carbon acid sugar kinase, nucleotide binding domain"/>
    <property type="match status" value="1"/>
</dbReference>
<keyword evidence="3" id="KW-0547">Nucleotide-binding</keyword>
<protein>
    <recommendedName>
        <fullName evidence="11">Four-carbon acid sugar kinase family protein</fullName>
    </recommendedName>
</protein>
<evidence type="ECO:0000256" key="5">
    <source>
        <dbReference type="ARBA" id="ARBA00022840"/>
    </source>
</evidence>
<keyword evidence="5" id="KW-0067">ATP-binding</keyword>
<evidence type="ECO:0008006" key="11">
    <source>
        <dbReference type="Google" id="ProtNLM"/>
    </source>
</evidence>
<evidence type="ECO:0000256" key="6">
    <source>
        <dbReference type="ARBA" id="ARBA00023277"/>
    </source>
</evidence>
<proteinExistence type="inferred from homology"/>
<evidence type="ECO:0000256" key="2">
    <source>
        <dbReference type="ARBA" id="ARBA00022679"/>
    </source>
</evidence>
<dbReference type="RefSeq" id="WP_101753317.1">
    <property type="nucleotide sequence ID" value="NZ_CP025430.1"/>
</dbReference>
<reference evidence="9 10" key="1">
    <citation type="journal article" date="2013" name="Antonie Van Leeuwenhoek">
        <title>Paracoccus zhejiangensis sp. nov., isolated from activated sludge in wastewater-treatment system.</title>
        <authorList>
            <person name="Wu Z.G."/>
            <person name="Zhang D.F."/>
            <person name="Liu Y.L."/>
            <person name="Wang F."/>
            <person name="Jiang X."/>
            <person name="Li C."/>
            <person name="Li S.P."/>
            <person name="Hong Q."/>
            <person name="Li W.J."/>
        </authorList>
    </citation>
    <scope>NUCLEOTIDE SEQUENCE [LARGE SCALE GENOMIC DNA]</scope>
    <source>
        <strain evidence="9 10">J6</strain>
    </source>
</reference>
<evidence type="ECO:0000313" key="9">
    <source>
        <dbReference type="EMBL" id="AUH65294.1"/>
    </source>
</evidence>
<dbReference type="EMBL" id="CP025430">
    <property type="protein sequence ID" value="AUH65294.1"/>
    <property type="molecule type" value="Genomic_DNA"/>
</dbReference>
<keyword evidence="2" id="KW-0808">Transferase</keyword>
<dbReference type="InterPro" id="IPR010737">
    <property type="entry name" value="4-carb_acid_sugar_kinase_N"/>
</dbReference>